<organism evidence="1 2">
    <name type="scientific">Heterocephalus glaber</name>
    <name type="common">Naked mole rat</name>
    <dbReference type="NCBI Taxonomy" id="10181"/>
    <lineage>
        <taxon>Eukaryota</taxon>
        <taxon>Metazoa</taxon>
        <taxon>Chordata</taxon>
        <taxon>Craniata</taxon>
        <taxon>Vertebrata</taxon>
        <taxon>Euteleostomi</taxon>
        <taxon>Mammalia</taxon>
        <taxon>Eutheria</taxon>
        <taxon>Euarchontoglires</taxon>
        <taxon>Glires</taxon>
        <taxon>Rodentia</taxon>
        <taxon>Hystricomorpha</taxon>
        <taxon>Bathyergidae</taxon>
        <taxon>Heterocephalus</taxon>
    </lineage>
</organism>
<dbReference type="Proteomes" id="UP000006813">
    <property type="component" value="Unassembled WGS sequence"/>
</dbReference>
<evidence type="ECO:0000313" key="2">
    <source>
        <dbReference type="Proteomes" id="UP000006813"/>
    </source>
</evidence>
<dbReference type="AlphaFoldDB" id="G5C4Q2"/>
<name>G5C4Q2_HETGA</name>
<reference evidence="1 2" key="1">
    <citation type="journal article" date="2011" name="Nature">
        <title>Genome sequencing reveals insights into physiology and longevity of the naked mole rat.</title>
        <authorList>
            <person name="Kim E.B."/>
            <person name="Fang X."/>
            <person name="Fushan A.A."/>
            <person name="Huang Z."/>
            <person name="Lobanov A.V."/>
            <person name="Han L."/>
            <person name="Marino S.M."/>
            <person name="Sun X."/>
            <person name="Turanov A.A."/>
            <person name="Yang P."/>
            <person name="Yim S.H."/>
            <person name="Zhao X."/>
            <person name="Kasaikina M.V."/>
            <person name="Stoletzki N."/>
            <person name="Peng C."/>
            <person name="Polak P."/>
            <person name="Xiong Z."/>
            <person name="Kiezun A."/>
            <person name="Zhu Y."/>
            <person name="Chen Y."/>
            <person name="Kryukov G.V."/>
            <person name="Zhang Q."/>
            <person name="Peshkin L."/>
            <person name="Yang L."/>
            <person name="Bronson R.T."/>
            <person name="Buffenstein R."/>
            <person name="Wang B."/>
            <person name="Han C."/>
            <person name="Li Q."/>
            <person name="Chen L."/>
            <person name="Zhao W."/>
            <person name="Sunyaev S.R."/>
            <person name="Park T.J."/>
            <person name="Zhang G."/>
            <person name="Wang J."/>
            <person name="Gladyshev V.N."/>
        </authorList>
    </citation>
    <scope>NUCLEOTIDE SEQUENCE [LARGE SCALE GENOMIC DNA]</scope>
</reference>
<protein>
    <submittedName>
        <fullName evidence="1">DnaJ-like protein subfamily A member 1</fullName>
    </submittedName>
</protein>
<gene>
    <name evidence="1" type="ORF">GW7_16110</name>
</gene>
<dbReference type="STRING" id="10181.G5C4Q2"/>
<evidence type="ECO:0000313" key="1">
    <source>
        <dbReference type="EMBL" id="EHB16513.1"/>
    </source>
</evidence>
<dbReference type="InParanoid" id="G5C4Q2"/>
<sequence length="190" mass="21897">MEKSLHRFLKLPKLSDVKKGELYDKQEQGIKEGAIGGGLGSLMSIFDMFWGDEDAETKTYIWLKYSVTQKVTLWTMQPQSSPLIHIRLASMEIIKCGLNEGMQIYHGPKEKHSLVTEFKVNFPENALRFPDEISLPEKLPERKEVDETDEMDQVELVVFVSNQERWHHYNGEAYEDNGLQPRAVVQCHAS</sequence>
<dbReference type="EMBL" id="JH173385">
    <property type="protein sequence ID" value="EHB16513.1"/>
    <property type="molecule type" value="Genomic_DNA"/>
</dbReference>
<accession>G5C4Q2</accession>
<proteinExistence type="predicted"/>